<evidence type="ECO:0000313" key="2">
    <source>
        <dbReference type="Proteomes" id="UP000252139"/>
    </source>
</evidence>
<name>A0A367ILW5_RHIAZ</name>
<organism evidence="1 2">
    <name type="scientific">Rhizopus azygosporus</name>
    <name type="common">Rhizopus microsporus var. azygosporus</name>
    <dbReference type="NCBI Taxonomy" id="86630"/>
    <lineage>
        <taxon>Eukaryota</taxon>
        <taxon>Fungi</taxon>
        <taxon>Fungi incertae sedis</taxon>
        <taxon>Mucoromycota</taxon>
        <taxon>Mucoromycotina</taxon>
        <taxon>Mucoromycetes</taxon>
        <taxon>Mucorales</taxon>
        <taxon>Mucorineae</taxon>
        <taxon>Rhizopodaceae</taxon>
        <taxon>Rhizopus</taxon>
    </lineage>
</organism>
<dbReference type="AlphaFoldDB" id="A0A367ILW5"/>
<accession>A0A367ILW5</accession>
<evidence type="ECO:0000313" key="1">
    <source>
        <dbReference type="EMBL" id="RCH78659.1"/>
    </source>
</evidence>
<dbReference type="EMBL" id="PJQL01005001">
    <property type="protein sequence ID" value="RCH78659.1"/>
    <property type="molecule type" value="Genomic_DNA"/>
</dbReference>
<reference evidence="1 2" key="1">
    <citation type="journal article" date="2018" name="G3 (Bethesda)">
        <title>Phylogenetic and Phylogenomic Definition of Rhizopus Species.</title>
        <authorList>
            <person name="Gryganskyi A.P."/>
            <person name="Golan J."/>
            <person name="Dolatabadi S."/>
            <person name="Mondo S."/>
            <person name="Robb S."/>
            <person name="Idnurm A."/>
            <person name="Muszewska A."/>
            <person name="Steczkiewicz K."/>
            <person name="Masonjones S."/>
            <person name="Liao H.L."/>
            <person name="Gajdeczka M.T."/>
            <person name="Anike F."/>
            <person name="Vuek A."/>
            <person name="Anishchenko I.M."/>
            <person name="Voigt K."/>
            <person name="de Hoog G.S."/>
            <person name="Smith M.E."/>
            <person name="Heitman J."/>
            <person name="Vilgalys R."/>
            <person name="Stajich J.E."/>
        </authorList>
    </citation>
    <scope>NUCLEOTIDE SEQUENCE [LARGE SCALE GENOMIC DNA]</scope>
    <source>
        <strain evidence="1 2">CBS 357.93</strain>
    </source>
</reference>
<dbReference type="Proteomes" id="UP000252139">
    <property type="component" value="Unassembled WGS sequence"/>
</dbReference>
<proteinExistence type="predicted"/>
<comment type="caution">
    <text evidence="1">The sequence shown here is derived from an EMBL/GenBank/DDBJ whole genome shotgun (WGS) entry which is preliminary data.</text>
</comment>
<sequence length="50" mass="5940">KRQQILYVIIISWNQSKNRLLRTSTKRLEIAALAEKSKKQKGDYREYGSE</sequence>
<keyword evidence="2" id="KW-1185">Reference proteome</keyword>
<gene>
    <name evidence="1" type="ORF">CU097_002147</name>
</gene>
<feature type="non-terminal residue" evidence="1">
    <location>
        <position position="1"/>
    </location>
</feature>
<protein>
    <submittedName>
        <fullName evidence="1">Uncharacterized protein</fullName>
    </submittedName>
</protein>